<gene>
    <name evidence="12" type="ORF">TL16_g09317</name>
</gene>
<dbReference type="InterPro" id="IPR006076">
    <property type="entry name" value="FAD-dep_OxRdtase"/>
</dbReference>
<evidence type="ECO:0000256" key="8">
    <source>
        <dbReference type="ARBA" id="ARBA00022946"/>
    </source>
</evidence>
<dbReference type="Gene3D" id="3.30.9.10">
    <property type="entry name" value="D-Amino Acid Oxidase, subunit A, domain 2"/>
    <property type="match status" value="1"/>
</dbReference>
<dbReference type="Pfam" id="PF01266">
    <property type="entry name" value="DAO"/>
    <property type="match status" value="1"/>
</dbReference>
<comment type="caution">
    <text evidence="12">The sequence shown here is derived from an EMBL/GenBank/DDBJ whole genome shotgun (WGS) entry which is preliminary data.</text>
</comment>
<dbReference type="InterPro" id="IPR038299">
    <property type="entry name" value="DAO_C_sf"/>
</dbReference>
<dbReference type="GO" id="GO:0006072">
    <property type="term" value="P:glycerol-3-phosphate metabolic process"/>
    <property type="evidence" value="ECO:0007669"/>
    <property type="project" value="UniProtKB-UniRule"/>
</dbReference>
<protein>
    <recommendedName>
        <fullName evidence="4 10">Glycerol-3-phosphate dehydrogenase</fullName>
        <ecNumber evidence="4 10">1.1.5.3</ecNumber>
    </recommendedName>
</protein>
<evidence type="ECO:0000256" key="3">
    <source>
        <dbReference type="ARBA" id="ARBA00007330"/>
    </source>
</evidence>
<dbReference type="SMART" id="SM00054">
    <property type="entry name" value="EFh"/>
    <property type="match status" value="2"/>
</dbReference>
<evidence type="ECO:0000256" key="7">
    <source>
        <dbReference type="ARBA" id="ARBA00022837"/>
    </source>
</evidence>
<dbReference type="EMBL" id="BLQM01000316">
    <property type="protein sequence ID" value="GMH82613.1"/>
    <property type="molecule type" value="Genomic_DNA"/>
</dbReference>
<keyword evidence="9 10" id="KW-0560">Oxidoreductase</keyword>
<dbReference type="InterPro" id="IPR036188">
    <property type="entry name" value="FAD/NAD-bd_sf"/>
</dbReference>
<keyword evidence="8" id="KW-0809">Transit peptide</keyword>
<dbReference type="PROSITE" id="PS00977">
    <property type="entry name" value="FAD_G3PDH_1"/>
    <property type="match status" value="1"/>
</dbReference>
<evidence type="ECO:0000256" key="1">
    <source>
        <dbReference type="ARBA" id="ARBA00001974"/>
    </source>
</evidence>
<comment type="similarity">
    <text evidence="3 10">Belongs to the FAD-dependent glycerol-3-phosphate dehydrogenase family.</text>
</comment>
<dbReference type="PROSITE" id="PS00018">
    <property type="entry name" value="EF_HAND_1"/>
    <property type="match status" value="2"/>
</dbReference>
<dbReference type="PANTHER" id="PTHR11985">
    <property type="entry name" value="GLYCEROL-3-PHOSPHATE DEHYDROGENASE"/>
    <property type="match status" value="1"/>
</dbReference>
<dbReference type="InterPro" id="IPR002048">
    <property type="entry name" value="EF_hand_dom"/>
</dbReference>
<dbReference type="InterPro" id="IPR018247">
    <property type="entry name" value="EF_Hand_1_Ca_BS"/>
</dbReference>
<accession>A0A9W7B990</accession>
<dbReference type="SUPFAM" id="SSF54373">
    <property type="entry name" value="FAD-linked reductases, C-terminal domain"/>
    <property type="match status" value="1"/>
</dbReference>
<dbReference type="PRINTS" id="PR01001">
    <property type="entry name" value="FADG3PDH"/>
</dbReference>
<organism evidence="12 13">
    <name type="scientific">Triparma laevis f. inornata</name>
    <dbReference type="NCBI Taxonomy" id="1714386"/>
    <lineage>
        <taxon>Eukaryota</taxon>
        <taxon>Sar</taxon>
        <taxon>Stramenopiles</taxon>
        <taxon>Ochrophyta</taxon>
        <taxon>Bolidophyceae</taxon>
        <taxon>Parmales</taxon>
        <taxon>Triparmaceae</taxon>
        <taxon>Triparma</taxon>
    </lineage>
</organism>
<dbReference type="InterPro" id="IPR031656">
    <property type="entry name" value="DAO_C"/>
</dbReference>
<comment type="catalytic activity">
    <reaction evidence="10">
        <text>a quinone + sn-glycerol 3-phosphate = dihydroxyacetone phosphate + a quinol</text>
        <dbReference type="Rhea" id="RHEA:18977"/>
        <dbReference type="ChEBI" id="CHEBI:24646"/>
        <dbReference type="ChEBI" id="CHEBI:57597"/>
        <dbReference type="ChEBI" id="CHEBI:57642"/>
        <dbReference type="ChEBI" id="CHEBI:132124"/>
        <dbReference type="EC" id="1.1.5.3"/>
    </reaction>
</comment>
<dbReference type="Proteomes" id="UP001162640">
    <property type="component" value="Unassembled WGS sequence"/>
</dbReference>
<dbReference type="Pfam" id="PF13499">
    <property type="entry name" value="EF-hand_7"/>
    <property type="match status" value="1"/>
</dbReference>
<proteinExistence type="inferred from homology"/>
<comment type="pathway">
    <text evidence="2">Polyol metabolism; glycerol degradation.</text>
</comment>
<dbReference type="Pfam" id="PF16901">
    <property type="entry name" value="DAO_C"/>
    <property type="match status" value="1"/>
</dbReference>
<dbReference type="EC" id="1.1.5.3" evidence="4 10"/>
<dbReference type="InterPro" id="IPR000447">
    <property type="entry name" value="G3P_DH_FAD-dep"/>
</dbReference>
<dbReference type="FunFam" id="1.10.8.870:FF:000010">
    <property type="entry name" value="Glycerol-3-phosphate dehydrogenase"/>
    <property type="match status" value="1"/>
</dbReference>
<evidence type="ECO:0000256" key="5">
    <source>
        <dbReference type="ARBA" id="ARBA00022630"/>
    </source>
</evidence>
<evidence type="ECO:0000256" key="10">
    <source>
        <dbReference type="RuleBase" id="RU361217"/>
    </source>
</evidence>
<comment type="cofactor">
    <cofactor evidence="1 10">
        <name>FAD</name>
        <dbReference type="ChEBI" id="CHEBI:57692"/>
    </cofactor>
</comment>
<sequence length="745" mass="82376">MKLIGSMFSSSRLTGSTVVVLRQNNILRSSIEISNVVDRHFSIIKGQQTIRPGSPKVKPLEGIPSRYEQIAKLKAGEEYDVVIIGGGATGSGAALDAASRGLKVACIERGDFASETSSRSTKLIWAGIRYLATSAAGLLSKNLFLKPTETVKDFWGEFMMVVGCHRERRYMLEKQEHLTKWIPIAIPFDKYVVWPPPFGHPLFALFPVLAPFVLKFYDSLSQFSCPPSYVMGPQQAKEKFPQLSHRKLKFVSVFYEAQHNDARTNLAIALSAAEWGATISNYVEATEMIFEEGGKKVVGVKCMDVAGGGEEFEVKAKKVIFAGGPYTDLMRKMEDPEAKPAVQGASGSHVVLPGYYCPSDMGLLDYNTSDGRFLFFLPWQGHTLVGTTDKKCDAQTSASAPEDEVQWILNECGKYLSKDLRVRRSDVLSAWRGWRPLAADPHAPPGAPMSRDHVISENPETGVIFIAGGKWTTWREMAEHVVDRITDKPCKTTEIKLLGGEGYNKNMPIRLTQKHGMSVEVAAHLSKTYGARAWDVCELSRPTGMNWPKFGVPISTQYPYIEAEVVYACREYACTVEDILSRRTRLAFLNSEAAKDAVPRVAEIMAEELGWSEEIRMAQMEAAYAYIDTYGGPVPDKDGASLRSATFRDIIEIFNAIDEDGSGFLDRTEVEHAAVKLGFPMSAEDVGAAFDEMDQSGDGRVGLEEFESWWNGADDGGLREKMHNEFSFAKSVDDLKNMGQGAMLG</sequence>
<dbReference type="InterPro" id="IPR011992">
    <property type="entry name" value="EF-hand-dom_pair"/>
</dbReference>
<dbReference type="Gene3D" id="1.10.8.870">
    <property type="entry name" value="Alpha-glycerophosphate oxidase, cap domain"/>
    <property type="match status" value="1"/>
</dbReference>
<dbReference type="GO" id="GO:0004368">
    <property type="term" value="F:glycerol-3-phosphate dehydrogenase (quinone) activity"/>
    <property type="evidence" value="ECO:0007669"/>
    <property type="project" value="UniProtKB-EC"/>
</dbReference>
<feature type="domain" description="EF-hand" evidence="11">
    <location>
        <begin position="645"/>
        <end position="680"/>
    </location>
</feature>
<evidence type="ECO:0000256" key="2">
    <source>
        <dbReference type="ARBA" id="ARBA00004745"/>
    </source>
</evidence>
<feature type="domain" description="EF-hand" evidence="11">
    <location>
        <begin position="681"/>
        <end position="716"/>
    </location>
</feature>
<evidence type="ECO:0000313" key="13">
    <source>
        <dbReference type="Proteomes" id="UP001162640"/>
    </source>
</evidence>
<dbReference type="SUPFAM" id="SSF51905">
    <property type="entry name" value="FAD/NAD(P)-binding domain"/>
    <property type="match status" value="1"/>
</dbReference>
<keyword evidence="5 10" id="KW-0285">Flavoprotein</keyword>
<dbReference type="AlphaFoldDB" id="A0A9W7B990"/>
<evidence type="ECO:0000256" key="9">
    <source>
        <dbReference type="ARBA" id="ARBA00023002"/>
    </source>
</evidence>
<evidence type="ECO:0000313" key="12">
    <source>
        <dbReference type="EMBL" id="GMH82613.1"/>
    </source>
</evidence>
<dbReference type="Gene3D" id="1.10.238.10">
    <property type="entry name" value="EF-hand"/>
    <property type="match status" value="1"/>
</dbReference>
<dbReference type="SUPFAM" id="SSF47473">
    <property type="entry name" value="EF-hand"/>
    <property type="match status" value="1"/>
</dbReference>
<dbReference type="Gene3D" id="3.50.50.60">
    <property type="entry name" value="FAD/NAD(P)-binding domain"/>
    <property type="match status" value="1"/>
</dbReference>
<name>A0A9W7B990_9STRA</name>
<dbReference type="GO" id="GO:0005739">
    <property type="term" value="C:mitochondrion"/>
    <property type="evidence" value="ECO:0007669"/>
    <property type="project" value="TreeGrafter"/>
</dbReference>
<keyword evidence="6" id="KW-0274">FAD</keyword>
<evidence type="ECO:0000259" key="11">
    <source>
        <dbReference type="PROSITE" id="PS50222"/>
    </source>
</evidence>
<dbReference type="PANTHER" id="PTHR11985:SF15">
    <property type="entry name" value="GLYCEROL-3-PHOSPHATE DEHYDROGENASE, MITOCHONDRIAL"/>
    <property type="match status" value="1"/>
</dbReference>
<dbReference type="PROSITE" id="PS50222">
    <property type="entry name" value="EF_HAND_2"/>
    <property type="match status" value="2"/>
</dbReference>
<reference evidence="13" key="1">
    <citation type="journal article" date="2023" name="Commun. Biol.">
        <title>Genome analysis of Parmales, the sister group of diatoms, reveals the evolutionary specialization of diatoms from phago-mixotrophs to photoautotrophs.</title>
        <authorList>
            <person name="Ban H."/>
            <person name="Sato S."/>
            <person name="Yoshikawa S."/>
            <person name="Yamada K."/>
            <person name="Nakamura Y."/>
            <person name="Ichinomiya M."/>
            <person name="Sato N."/>
            <person name="Blanc-Mathieu R."/>
            <person name="Endo H."/>
            <person name="Kuwata A."/>
            <person name="Ogata H."/>
        </authorList>
    </citation>
    <scope>NUCLEOTIDE SEQUENCE [LARGE SCALE GENOMIC DNA]</scope>
</reference>
<dbReference type="CDD" id="cd00051">
    <property type="entry name" value="EFh"/>
    <property type="match status" value="1"/>
</dbReference>
<evidence type="ECO:0000256" key="4">
    <source>
        <dbReference type="ARBA" id="ARBA00013029"/>
    </source>
</evidence>
<evidence type="ECO:0000256" key="6">
    <source>
        <dbReference type="ARBA" id="ARBA00022827"/>
    </source>
</evidence>
<keyword evidence="7" id="KW-0106">Calcium</keyword>
<dbReference type="GO" id="GO:0005509">
    <property type="term" value="F:calcium ion binding"/>
    <property type="evidence" value="ECO:0007669"/>
    <property type="project" value="InterPro"/>
</dbReference>